<dbReference type="RefSeq" id="WP_085912763.1">
    <property type="nucleotide sequence ID" value="NZ_AP018920.1"/>
</dbReference>
<evidence type="ECO:0000256" key="3">
    <source>
        <dbReference type="ARBA" id="ARBA00022723"/>
    </source>
</evidence>
<keyword evidence="5 7" id="KW-0408">Iron</keyword>
<dbReference type="PANTHER" id="PTHR46696">
    <property type="entry name" value="P450, PUTATIVE (EUROFUNG)-RELATED"/>
    <property type="match status" value="1"/>
</dbReference>
<gene>
    <name evidence="8" type="ORF">BG845_02505</name>
</gene>
<keyword evidence="3 7" id="KW-0479">Metal-binding</keyword>
<keyword evidence="4 7" id="KW-0560">Oxidoreductase</keyword>
<dbReference type="PRINTS" id="PR00385">
    <property type="entry name" value="P450"/>
</dbReference>
<evidence type="ECO:0000256" key="1">
    <source>
        <dbReference type="ARBA" id="ARBA00010617"/>
    </source>
</evidence>
<evidence type="ECO:0000256" key="5">
    <source>
        <dbReference type="ARBA" id="ARBA00023004"/>
    </source>
</evidence>
<dbReference type="STRING" id="2074.BG845_02505"/>
<dbReference type="PANTHER" id="PTHR46696:SF4">
    <property type="entry name" value="BIOTIN BIOSYNTHESIS CYTOCHROME P450"/>
    <property type="match status" value="1"/>
</dbReference>
<reference evidence="8 9" key="1">
    <citation type="submission" date="2016-09" db="EMBL/GenBank/DDBJ databases">
        <title>Pseudonocardia autotrophica DSM535, a candidate organism with high potential of specific P450 cytochromes.</title>
        <authorList>
            <person name="Grumaz C."/>
            <person name="Vainshtein Y."/>
            <person name="Kirstahler P."/>
            <person name="Sohn K."/>
        </authorList>
    </citation>
    <scope>NUCLEOTIDE SEQUENCE [LARGE SCALE GENOMIC DNA]</scope>
    <source>
        <strain evidence="8 9">DSM 535</strain>
    </source>
</reference>
<keyword evidence="9" id="KW-1185">Reference proteome</keyword>
<dbReference type="GO" id="GO:0005506">
    <property type="term" value="F:iron ion binding"/>
    <property type="evidence" value="ECO:0007669"/>
    <property type="project" value="InterPro"/>
</dbReference>
<dbReference type="Pfam" id="PF00067">
    <property type="entry name" value="p450"/>
    <property type="match status" value="1"/>
</dbReference>
<dbReference type="InterPro" id="IPR001128">
    <property type="entry name" value="Cyt_P450"/>
</dbReference>
<dbReference type="InterPro" id="IPR036396">
    <property type="entry name" value="Cyt_P450_sf"/>
</dbReference>
<keyword evidence="2 7" id="KW-0349">Heme</keyword>
<dbReference type="GO" id="GO:0020037">
    <property type="term" value="F:heme binding"/>
    <property type="evidence" value="ECO:0007669"/>
    <property type="project" value="InterPro"/>
</dbReference>
<dbReference type="Proteomes" id="UP000194360">
    <property type="component" value="Unassembled WGS sequence"/>
</dbReference>
<sequence length="432" mass="47940">MTTTESRTDARIPDDVAAAAVLPLSYTDEQNVTYPAFRWLRANNPFGVAHVEGFDPIWLATTQEHILAIERDPATFSSGRDEPMVNDRASSAFLQLMRGDARTLDTLAYMDAPEHTKIKNVTSSWFLPATARTREEPIRALAREAVDHLMSFDGRCDVVTDFALHYPLRVIMTLFGVPREDEPLMLKLTQELFGTTDPEEQRAEVAPEPDVAARMWRAAIADFAGYFTELAAQRRANPTDDLVSIIANARVDGELLPDSFVVGYCVAIATAGHDTTASTIAGAVQALAQFPDQLRLVKQDPALIGGLVDEALRWVSPVKHFQRVVARDVEFAGRQLTEGDHIMLLYPSANRDEAVFENPDVFDITRRPNRHIAFGFGPHMCIGQHVAKLEMRILFEELLPRIESFGIDGTAKYGAANFLSGLKTQPITFTKA</sequence>
<dbReference type="SUPFAM" id="SSF48264">
    <property type="entry name" value="Cytochrome P450"/>
    <property type="match status" value="1"/>
</dbReference>
<comment type="similarity">
    <text evidence="1 7">Belongs to the cytochrome P450 family.</text>
</comment>
<dbReference type="GO" id="GO:0006707">
    <property type="term" value="P:cholesterol catabolic process"/>
    <property type="evidence" value="ECO:0007669"/>
    <property type="project" value="TreeGrafter"/>
</dbReference>
<dbReference type="GO" id="GO:0036199">
    <property type="term" value="F:cholest-4-en-3-one 26-monooxygenase activity"/>
    <property type="evidence" value="ECO:0007669"/>
    <property type="project" value="TreeGrafter"/>
</dbReference>
<dbReference type="GO" id="GO:0008395">
    <property type="term" value="F:steroid hydroxylase activity"/>
    <property type="evidence" value="ECO:0007669"/>
    <property type="project" value="TreeGrafter"/>
</dbReference>
<accession>A0A1Y2N0W5</accession>
<dbReference type="AlphaFoldDB" id="A0A1Y2N0W5"/>
<dbReference type="CDD" id="cd11033">
    <property type="entry name" value="CYP142-like"/>
    <property type="match status" value="1"/>
</dbReference>
<evidence type="ECO:0000313" key="9">
    <source>
        <dbReference type="Proteomes" id="UP000194360"/>
    </source>
</evidence>
<protein>
    <submittedName>
        <fullName evidence="8">Cytochrome P450-terp</fullName>
        <ecNumber evidence="8">1.14.-.-</ecNumber>
    </submittedName>
</protein>
<dbReference type="PROSITE" id="PS00086">
    <property type="entry name" value="CYTOCHROME_P450"/>
    <property type="match status" value="1"/>
</dbReference>
<evidence type="ECO:0000313" key="8">
    <source>
        <dbReference type="EMBL" id="OSY40747.1"/>
    </source>
</evidence>
<dbReference type="PRINTS" id="PR00359">
    <property type="entry name" value="BP450"/>
</dbReference>
<evidence type="ECO:0000256" key="2">
    <source>
        <dbReference type="ARBA" id="ARBA00022617"/>
    </source>
</evidence>
<dbReference type="EC" id="1.14.-.-" evidence="8"/>
<proteinExistence type="inferred from homology"/>
<evidence type="ECO:0000256" key="7">
    <source>
        <dbReference type="RuleBase" id="RU000461"/>
    </source>
</evidence>
<dbReference type="FunFam" id="1.10.630.10:FF:000018">
    <property type="entry name" value="Cytochrome P450 monooxygenase"/>
    <property type="match status" value="1"/>
</dbReference>
<dbReference type="InterPro" id="IPR002397">
    <property type="entry name" value="Cyt_P450_B"/>
</dbReference>
<dbReference type="InterPro" id="IPR017972">
    <property type="entry name" value="Cyt_P450_CS"/>
</dbReference>
<comment type="caution">
    <text evidence="8">The sequence shown here is derived from an EMBL/GenBank/DDBJ whole genome shotgun (WGS) entry which is preliminary data.</text>
</comment>
<evidence type="ECO:0000256" key="6">
    <source>
        <dbReference type="ARBA" id="ARBA00023033"/>
    </source>
</evidence>
<evidence type="ECO:0000256" key="4">
    <source>
        <dbReference type="ARBA" id="ARBA00023002"/>
    </source>
</evidence>
<name>A0A1Y2N0W5_PSEAH</name>
<keyword evidence="6 7" id="KW-0503">Monooxygenase</keyword>
<dbReference type="EMBL" id="MIGB01000011">
    <property type="protein sequence ID" value="OSY40747.1"/>
    <property type="molecule type" value="Genomic_DNA"/>
</dbReference>
<dbReference type="OrthoDB" id="5241086at2"/>
<dbReference type="Gene3D" id="1.10.630.10">
    <property type="entry name" value="Cytochrome P450"/>
    <property type="match status" value="1"/>
</dbReference>
<organism evidence="8 9">
    <name type="scientific">Pseudonocardia autotrophica</name>
    <name type="common">Amycolata autotrophica</name>
    <name type="synonym">Nocardia autotrophica</name>
    <dbReference type="NCBI Taxonomy" id="2074"/>
    <lineage>
        <taxon>Bacteria</taxon>
        <taxon>Bacillati</taxon>
        <taxon>Actinomycetota</taxon>
        <taxon>Actinomycetes</taxon>
        <taxon>Pseudonocardiales</taxon>
        <taxon>Pseudonocardiaceae</taxon>
        <taxon>Pseudonocardia</taxon>
    </lineage>
</organism>